<keyword evidence="6" id="KW-0010">Activator</keyword>
<evidence type="ECO:0000256" key="1">
    <source>
        <dbReference type="ARBA" id="ARBA00022553"/>
    </source>
</evidence>
<organism evidence="13 14">
    <name type="scientific">Agrobacterium rubi TR3 = NBRC 13261</name>
    <dbReference type="NCBI Taxonomy" id="1368415"/>
    <lineage>
        <taxon>Bacteria</taxon>
        <taxon>Pseudomonadati</taxon>
        <taxon>Pseudomonadota</taxon>
        <taxon>Alphaproteobacteria</taxon>
        <taxon>Hyphomicrobiales</taxon>
        <taxon>Rhizobiaceae</taxon>
        <taxon>Rhizobium/Agrobacterium group</taxon>
        <taxon>Agrobacterium</taxon>
    </lineage>
</organism>
<evidence type="ECO:0000313" key="13">
    <source>
        <dbReference type="EMBL" id="GAK70883.1"/>
    </source>
</evidence>
<keyword evidence="7" id="KW-0804">Transcription</keyword>
<dbReference type="PANTHER" id="PTHR32071:SF17">
    <property type="entry name" value="TRANSCRIPTIONAL REGULATOR (NTRC FAMILY)"/>
    <property type="match status" value="1"/>
</dbReference>
<dbReference type="PRINTS" id="PR01590">
    <property type="entry name" value="HTHFIS"/>
</dbReference>
<feature type="domain" description="Sigma-54 factor interaction" evidence="11">
    <location>
        <begin position="142"/>
        <end position="368"/>
    </location>
</feature>
<dbReference type="EMBL" id="BBJU01000014">
    <property type="protein sequence ID" value="GAK70883.1"/>
    <property type="molecule type" value="Genomic_DNA"/>
</dbReference>
<dbReference type="Pfam" id="PF00158">
    <property type="entry name" value="Sigma54_activat"/>
    <property type="match status" value="1"/>
</dbReference>
<keyword evidence="5" id="KW-0805">Transcription regulation</keyword>
<feature type="domain" description="Response regulatory" evidence="12">
    <location>
        <begin position="4"/>
        <end position="120"/>
    </location>
</feature>
<dbReference type="PANTHER" id="PTHR32071">
    <property type="entry name" value="TRANSCRIPTIONAL REGULATORY PROTEIN"/>
    <property type="match status" value="1"/>
</dbReference>
<dbReference type="InterPro" id="IPR002197">
    <property type="entry name" value="HTH_Fis"/>
</dbReference>
<dbReference type="FunFam" id="1.10.10.60:FF:000165">
    <property type="entry name" value="Two-component system nitrogen regulation response regulator NtrX"/>
    <property type="match status" value="1"/>
</dbReference>
<comment type="caution">
    <text evidence="13">The sequence shown here is derived from an EMBL/GenBank/DDBJ whole genome shotgun (WGS) entry which is preliminary data.</text>
</comment>
<dbReference type="Gene3D" id="3.40.50.2300">
    <property type="match status" value="1"/>
</dbReference>
<dbReference type="PROSITE" id="PS50045">
    <property type="entry name" value="SIGMA54_INTERACT_4"/>
    <property type="match status" value="1"/>
</dbReference>
<keyword evidence="4" id="KW-0902">Two-component regulatory system</keyword>
<dbReference type="Gene3D" id="1.10.8.60">
    <property type="match status" value="1"/>
</dbReference>
<evidence type="ECO:0000313" key="14">
    <source>
        <dbReference type="Proteomes" id="UP000028701"/>
    </source>
</evidence>
<dbReference type="InterPro" id="IPR027417">
    <property type="entry name" value="P-loop_NTPase"/>
</dbReference>
<evidence type="ECO:0000256" key="7">
    <source>
        <dbReference type="ARBA" id="ARBA00023163"/>
    </source>
</evidence>
<dbReference type="CDD" id="cd17550">
    <property type="entry name" value="REC_NtrX-like"/>
    <property type="match status" value="1"/>
</dbReference>
<evidence type="ECO:0000256" key="3">
    <source>
        <dbReference type="ARBA" id="ARBA00022840"/>
    </source>
</evidence>
<keyword evidence="1 10" id="KW-0597">Phosphoprotein</keyword>
<accession>A0A081CW37</accession>
<gene>
    <name evidence="13" type="primary">ntrX</name>
    <name evidence="13" type="ORF">RRU01S_14_01040</name>
</gene>
<dbReference type="Pfam" id="PF00072">
    <property type="entry name" value="Response_reg"/>
    <property type="match status" value="1"/>
</dbReference>
<evidence type="ECO:0000259" key="12">
    <source>
        <dbReference type="PROSITE" id="PS50110"/>
    </source>
</evidence>
<dbReference type="FunFam" id="3.40.50.2300:FF:000018">
    <property type="entry name" value="DNA-binding transcriptional regulator NtrC"/>
    <property type="match status" value="1"/>
</dbReference>
<evidence type="ECO:0000256" key="10">
    <source>
        <dbReference type="PROSITE-ProRule" id="PRU00169"/>
    </source>
</evidence>
<keyword evidence="2" id="KW-0547">Nucleotide-binding</keyword>
<evidence type="ECO:0000256" key="5">
    <source>
        <dbReference type="ARBA" id="ARBA00023015"/>
    </source>
</evidence>
<dbReference type="InterPro" id="IPR003593">
    <property type="entry name" value="AAA+_ATPase"/>
</dbReference>
<dbReference type="InterPro" id="IPR001789">
    <property type="entry name" value="Sig_transdc_resp-reg_receiver"/>
</dbReference>
<feature type="modified residue" description="4-aspartylphosphate" evidence="10">
    <location>
        <position position="53"/>
    </location>
</feature>
<dbReference type="PROSITE" id="PS50110">
    <property type="entry name" value="RESPONSE_REGULATORY"/>
    <property type="match status" value="1"/>
</dbReference>
<dbReference type="RefSeq" id="WP_045230444.1">
    <property type="nucleotide sequence ID" value="NZ_BBJU01000014.1"/>
</dbReference>
<dbReference type="SUPFAM" id="SSF52172">
    <property type="entry name" value="CheY-like"/>
    <property type="match status" value="1"/>
</dbReference>
<dbReference type="Pfam" id="PF02954">
    <property type="entry name" value="HTH_8"/>
    <property type="match status" value="1"/>
</dbReference>
<dbReference type="eggNOG" id="COG2204">
    <property type="taxonomic scope" value="Bacteria"/>
</dbReference>
<dbReference type="InterPro" id="IPR058031">
    <property type="entry name" value="AAA_lid_NorR"/>
</dbReference>
<proteinExistence type="predicted"/>
<keyword evidence="3" id="KW-0067">ATP-binding</keyword>
<dbReference type="AlphaFoldDB" id="A0A081CW37"/>
<comment type="function">
    <text evidence="8">Member of the two-component regulatory system DctB/DctD involved in the transport of C4-dicarboxylates. When activated by DctB acts in conjunction with sigma-54 to activate the transcription of dctA.</text>
</comment>
<dbReference type="GO" id="GO:0000160">
    <property type="term" value="P:phosphorelay signal transduction system"/>
    <property type="evidence" value="ECO:0007669"/>
    <property type="project" value="UniProtKB-KW"/>
</dbReference>
<dbReference type="Gene3D" id="1.10.10.60">
    <property type="entry name" value="Homeodomain-like"/>
    <property type="match status" value="1"/>
</dbReference>
<dbReference type="Gene3D" id="3.40.50.300">
    <property type="entry name" value="P-loop containing nucleotide triphosphate hydrolases"/>
    <property type="match status" value="1"/>
</dbReference>
<evidence type="ECO:0000256" key="2">
    <source>
        <dbReference type="ARBA" id="ARBA00022741"/>
    </source>
</evidence>
<sequence>MASDILVVDDEADIREIVAGILSDEGHETRMAFDSDSALAAISERVPRLIFLDIWMQGSKLDGLALLDEIKNRHPELPVVMISGHGNIETAVNAIKRGAFDFIEKPFKADRLILIAERALENSKLKREVSELKKRTGDAVELIGASLAVSQLRQTIDRVSPTNSRIMILGPSGSGKELVARMIHKKSSRATGPFVALNAATITPDRMEIALFGTEGLPGQPRKVGALEEAHRGVLYLDEVGEMPRETQNKILRVLVDQQFERVGGGKRVKVDVRIISSTAHNLEGLIADGMFREDLYHRLAVVPVKVPALSERREDIPFLVDMFMRQISEQAGIRPRKIGDDAMAVLQTHDWPGNIRQLRNNIERLMILARPDGVDTPISADMLPADIGDMLPKIAAQGDQHIMTLPLREAREMFERDYLVAQINRFGGNISRTAEFVGMERSALHRKLKSLGV</sequence>
<dbReference type="InterPro" id="IPR025944">
    <property type="entry name" value="Sigma_54_int_dom_CS"/>
</dbReference>
<dbReference type="SUPFAM" id="SSF52540">
    <property type="entry name" value="P-loop containing nucleoside triphosphate hydrolases"/>
    <property type="match status" value="1"/>
</dbReference>
<dbReference type="SUPFAM" id="SSF46689">
    <property type="entry name" value="Homeodomain-like"/>
    <property type="match status" value="1"/>
</dbReference>
<dbReference type="GO" id="GO:0005524">
    <property type="term" value="F:ATP binding"/>
    <property type="evidence" value="ECO:0007669"/>
    <property type="project" value="UniProtKB-KW"/>
</dbReference>
<dbReference type="SMART" id="SM00448">
    <property type="entry name" value="REC"/>
    <property type="match status" value="1"/>
</dbReference>
<dbReference type="InterPro" id="IPR011006">
    <property type="entry name" value="CheY-like_superfamily"/>
</dbReference>
<dbReference type="Pfam" id="PF25601">
    <property type="entry name" value="AAA_lid_14"/>
    <property type="match status" value="1"/>
</dbReference>
<dbReference type="InterPro" id="IPR009057">
    <property type="entry name" value="Homeodomain-like_sf"/>
</dbReference>
<evidence type="ECO:0000256" key="8">
    <source>
        <dbReference type="ARBA" id="ARBA00059408"/>
    </source>
</evidence>
<reference evidence="13 14" key="1">
    <citation type="submission" date="2014-08" db="EMBL/GenBank/DDBJ databases">
        <title>Whole genome shotgun sequence of Rhizobium rubi NBRC 13261.</title>
        <authorList>
            <person name="Katano-Makiyama Y."/>
            <person name="Hosoyama A."/>
            <person name="Hashimoto M."/>
            <person name="Hosoyama Y."/>
            <person name="Noguchi M."/>
            <person name="Tsuchikane K."/>
            <person name="Uohara A."/>
            <person name="Ohji S."/>
            <person name="Ichikawa N."/>
            <person name="Kimura A."/>
            <person name="Yamazoe A."/>
            <person name="Fujita N."/>
        </authorList>
    </citation>
    <scope>NUCLEOTIDE SEQUENCE [LARGE SCALE GENOMIC DNA]</scope>
    <source>
        <strain evidence="13 14">NBRC 13261</strain>
    </source>
</reference>
<evidence type="ECO:0000256" key="6">
    <source>
        <dbReference type="ARBA" id="ARBA00023159"/>
    </source>
</evidence>
<name>A0A081CW37_9HYPH</name>
<dbReference type="Proteomes" id="UP000028701">
    <property type="component" value="Unassembled WGS sequence"/>
</dbReference>
<dbReference type="FunFam" id="3.40.50.300:FF:000006">
    <property type="entry name" value="DNA-binding transcriptional regulator NtrC"/>
    <property type="match status" value="1"/>
</dbReference>
<dbReference type="GO" id="GO:0043565">
    <property type="term" value="F:sequence-specific DNA binding"/>
    <property type="evidence" value="ECO:0007669"/>
    <property type="project" value="InterPro"/>
</dbReference>
<evidence type="ECO:0000256" key="9">
    <source>
        <dbReference type="ARBA" id="ARBA00067650"/>
    </source>
</evidence>
<protein>
    <recommendedName>
        <fullName evidence="9">C4-dicarboxylate transport transcriptional regulatory protein DctD</fullName>
    </recommendedName>
</protein>
<dbReference type="InterPro" id="IPR002078">
    <property type="entry name" value="Sigma_54_int"/>
</dbReference>
<dbReference type="PROSITE" id="PS00688">
    <property type="entry name" value="SIGMA54_INTERACT_3"/>
    <property type="match status" value="1"/>
</dbReference>
<dbReference type="OrthoDB" id="9802388at2"/>
<evidence type="ECO:0000259" key="11">
    <source>
        <dbReference type="PROSITE" id="PS50045"/>
    </source>
</evidence>
<dbReference type="GO" id="GO:0006355">
    <property type="term" value="P:regulation of DNA-templated transcription"/>
    <property type="evidence" value="ECO:0007669"/>
    <property type="project" value="InterPro"/>
</dbReference>
<evidence type="ECO:0000256" key="4">
    <source>
        <dbReference type="ARBA" id="ARBA00023012"/>
    </source>
</evidence>
<dbReference type="SMART" id="SM00382">
    <property type="entry name" value="AAA"/>
    <property type="match status" value="1"/>
</dbReference>
<dbReference type="CDD" id="cd00009">
    <property type="entry name" value="AAA"/>
    <property type="match status" value="1"/>
</dbReference>